<gene>
    <name evidence="2" type="ORF">PG994_014312</name>
</gene>
<protein>
    <submittedName>
        <fullName evidence="2">Uncharacterized protein</fullName>
    </submittedName>
</protein>
<evidence type="ECO:0000313" key="3">
    <source>
        <dbReference type="Proteomes" id="UP001480595"/>
    </source>
</evidence>
<comment type="caution">
    <text evidence="2">The sequence shown here is derived from an EMBL/GenBank/DDBJ whole genome shotgun (WGS) entry which is preliminary data.</text>
</comment>
<dbReference type="GeneID" id="92098784"/>
<dbReference type="EMBL" id="JAQQWL010000015">
    <property type="protein sequence ID" value="KAK8041305.1"/>
    <property type="molecule type" value="Genomic_DNA"/>
</dbReference>
<feature type="region of interest" description="Disordered" evidence="1">
    <location>
        <begin position="65"/>
        <end position="84"/>
    </location>
</feature>
<evidence type="ECO:0000313" key="2">
    <source>
        <dbReference type="EMBL" id="KAK8041305.1"/>
    </source>
</evidence>
<feature type="compositionally biased region" description="Polar residues" evidence="1">
    <location>
        <begin position="65"/>
        <end position="76"/>
    </location>
</feature>
<keyword evidence="3" id="KW-1185">Reference proteome</keyword>
<organism evidence="2 3">
    <name type="scientific">Apiospora phragmitis</name>
    <dbReference type="NCBI Taxonomy" id="2905665"/>
    <lineage>
        <taxon>Eukaryota</taxon>
        <taxon>Fungi</taxon>
        <taxon>Dikarya</taxon>
        <taxon>Ascomycota</taxon>
        <taxon>Pezizomycotina</taxon>
        <taxon>Sordariomycetes</taxon>
        <taxon>Xylariomycetidae</taxon>
        <taxon>Amphisphaeriales</taxon>
        <taxon>Apiosporaceae</taxon>
        <taxon>Apiospora</taxon>
    </lineage>
</organism>
<reference evidence="2 3" key="1">
    <citation type="submission" date="2023-01" db="EMBL/GenBank/DDBJ databases">
        <title>Analysis of 21 Apiospora genomes using comparative genomics revels a genus with tremendous synthesis potential of carbohydrate active enzymes and secondary metabolites.</title>
        <authorList>
            <person name="Sorensen T."/>
        </authorList>
    </citation>
    <scope>NUCLEOTIDE SEQUENCE [LARGE SCALE GENOMIC DNA]</scope>
    <source>
        <strain evidence="2 3">CBS 135458</strain>
    </source>
</reference>
<evidence type="ECO:0000256" key="1">
    <source>
        <dbReference type="SAM" id="MobiDB-lite"/>
    </source>
</evidence>
<dbReference type="RefSeq" id="XP_066708850.1">
    <property type="nucleotide sequence ID" value="XM_066865721.1"/>
</dbReference>
<name>A0ABR1T3Y5_9PEZI</name>
<accession>A0ABR1T3Y5</accession>
<proteinExistence type="predicted"/>
<sequence length="84" mass="9246">MGVPPAVATAAFTSSIIRGAAHPVRLHIRASHDELHGYPGRRRRRHPARIRLLDLRRIVGARTVQGTDSANSSRSVYSGEKYCS</sequence>
<dbReference type="Proteomes" id="UP001480595">
    <property type="component" value="Unassembled WGS sequence"/>
</dbReference>